<evidence type="ECO:0000256" key="7">
    <source>
        <dbReference type="SAM" id="MobiDB-lite"/>
    </source>
</evidence>
<dbReference type="AlphaFoldDB" id="A0A8S1DNB4"/>
<feature type="region of interest" description="Disordered" evidence="7">
    <location>
        <begin position="115"/>
        <end position="147"/>
    </location>
</feature>
<sequence length="147" mass="16722">MSSAFYKDISHSDRKRWVCIYPAYINSKKSRAEGRRVPIEKAVDTPTVQEMKDVLLAAGFASTFGIERSFYSREGSKEPQYIGRVRLQLKNDKGDPLNPEFPTRDSVLLHLGEMIPKLKSRTQQKQSIEQQASQSTSSSKKKGKGRR</sequence>
<keyword evidence="4" id="KW-0733">Signal recognition particle</keyword>
<dbReference type="SUPFAM" id="SSF69695">
    <property type="entry name" value="SRP19"/>
    <property type="match status" value="1"/>
</dbReference>
<dbReference type="Pfam" id="PF01922">
    <property type="entry name" value="SRP19"/>
    <property type="match status" value="1"/>
</dbReference>
<dbReference type="GO" id="GO:0008312">
    <property type="term" value="F:7S RNA binding"/>
    <property type="evidence" value="ECO:0007669"/>
    <property type="project" value="InterPro"/>
</dbReference>
<comment type="caution">
    <text evidence="8">The sequence shown here is derived from an EMBL/GenBank/DDBJ whole genome shotgun (WGS) entry which is preliminary data.</text>
</comment>
<name>A0A8S1DNB4_9INSE</name>
<evidence type="ECO:0008006" key="10">
    <source>
        <dbReference type="Google" id="ProtNLM"/>
    </source>
</evidence>
<evidence type="ECO:0000313" key="9">
    <source>
        <dbReference type="Proteomes" id="UP000494165"/>
    </source>
</evidence>
<feature type="compositionally biased region" description="Low complexity" evidence="7">
    <location>
        <begin position="123"/>
        <end position="138"/>
    </location>
</feature>
<dbReference type="GO" id="GO:0005786">
    <property type="term" value="C:signal recognition particle, endoplasmic reticulum targeting"/>
    <property type="evidence" value="ECO:0007669"/>
    <property type="project" value="UniProtKB-KW"/>
</dbReference>
<keyword evidence="9" id="KW-1185">Reference proteome</keyword>
<dbReference type="Gene3D" id="3.30.56.30">
    <property type="entry name" value="Signal recognition particle, SRP19-like subunit"/>
    <property type="match status" value="1"/>
</dbReference>
<comment type="function">
    <text evidence="6">Component of the signal recognition particle (SRP) complex, a ribonucleoprotein complex that mediates the cotranslational targeting of secretory and membrane proteins to the endoplasmic reticulum (ER). Binds directly to 7SL RNA. Mediates binding of SRP54 to the SRP complex.</text>
</comment>
<evidence type="ECO:0000256" key="1">
    <source>
        <dbReference type="ARBA" id="ARBA00004496"/>
    </source>
</evidence>
<evidence type="ECO:0000313" key="8">
    <source>
        <dbReference type="EMBL" id="CAB3379575.1"/>
    </source>
</evidence>
<keyword evidence="3" id="KW-0963">Cytoplasm</keyword>
<organism evidence="8 9">
    <name type="scientific">Cloeon dipterum</name>
    <dbReference type="NCBI Taxonomy" id="197152"/>
    <lineage>
        <taxon>Eukaryota</taxon>
        <taxon>Metazoa</taxon>
        <taxon>Ecdysozoa</taxon>
        <taxon>Arthropoda</taxon>
        <taxon>Hexapoda</taxon>
        <taxon>Insecta</taxon>
        <taxon>Pterygota</taxon>
        <taxon>Palaeoptera</taxon>
        <taxon>Ephemeroptera</taxon>
        <taxon>Pisciforma</taxon>
        <taxon>Baetidae</taxon>
        <taxon>Cloeon</taxon>
    </lineage>
</organism>
<dbReference type="Proteomes" id="UP000494165">
    <property type="component" value="Unassembled WGS sequence"/>
</dbReference>
<reference evidence="8 9" key="1">
    <citation type="submission" date="2020-04" db="EMBL/GenBank/DDBJ databases">
        <authorList>
            <person name="Alioto T."/>
            <person name="Alioto T."/>
            <person name="Gomez Garrido J."/>
        </authorList>
    </citation>
    <scope>NUCLEOTIDE SEQUENCE [LARGE SCALE GENOMIC DNA]</scope>
</reference>
<proteinExistence type="inferred from homology"/>
<dbReference type="GO" id="GO:0006617">
    <property type="term" value="P:SRP-dependent cotranslational protein targeting to membrane, signal sequence recognition"/>
    <property type="evidence" value="ECO:0007669"/>
    <property type="project" value="TreeGrafter"/>
</dbReference>
<evidence type="ECO:0000256" key="6">
    <source>
        <dbReference type="ARBA" id="ARBA00045518"/>
    </source>
</evidence>
<dbReference type="PANTHER" id="PTHR17453:SF0">
    <property type="entry name" value="SIGNAL RECOGNITION PARTICLE 19 KDA PROTEIN"/>
    <property type="match status" value="1"/>
</dbReference>
<accession>A0A8S1DNB4</accession>
<gene>
    <name evidence="8" type="ORF">CLODIP_2_CD07062</name>
</gene>
<dbReference type="PANTHER" id="PTHR17453">
    <property type="entry name" value="SIGNAL RECOGNITION PARTICLE 19 KD PROTEIN"/>
    <property type="match status" value="1"/>
</dbReference>
<dbReference type="EMBL" id="CADEPI010000189">
    <property type="protein sequence ID" value="CAB3379575.1"/>
    <property type="molecule type" value="Genomic_DNA"/>
</dbReference>
<keyword evidence="5" id="KW-0687">Ribonucleoprotein</keyword>
<evidence type="ECO:0000256" key="4">
    <source>
        <dbReference type="ARBA" id="ARBA00023135"/>
    </source>
</evidence>
<evidence type="ECO:0000256" key="5">
    <source>
        <dbReference type="ARBA" id="ARBA00023274"/>
    </source>
</evidence>
<dbReference type="InterPro" id="IPR002778">
    <property type="entry name" value="Signal_recog_particle_SRP19"/>
</dbReference>
<evidence type="ECO:0000256" key="2">
    <source>
        <dbReference type="ARBA" id="ARBA00008910"/>
    </source>
</evidence>
<comment type="similarity">
    <text evidence="2">Belongs to the SRP19 family.</text>
</comment>
<evidence type="ECO:0000256" key="3">
    <source>
        <dbReference type="ARBA" id="ARBA00022490"/>
    </source>
</evidence>
<protein>
    <recommendedName>
        <fullName evidence="10">Signal recognition particle 19 kDa protein</fullName>
    </recommendedName>
</protein>
<dbReference type="InterPro" id="IPR036521">
    <property type="entry name" value="SRP19-like_sf"/>
</dbReference>
<dbReference type="OrthoDB" id="2190947at2759"/>
<comment type="subcellular location">
    <subcellularLocation>
        <location evidence="1">Cytoplasm</location>
    </subcellularLocation>
</comment>